<dbReference type="AlphaFoldDB" id="A0A132MM47"/>
<organism evidence="1 2">
    <name type="scientific">Carbonactinospora thermoautotrophica</name>
    <dbReference type="NCBI Taxonomy" id="1469144"/>
    <lineage>
        <taxon>Bacteria</taxon>
        <taxon>Bacillati</taxon>
        <taxon>Actinomycetota</taxon>
        <taxon>Actinomycetes</taxon>
        <taxon>Kitasatosporales</taxon>
        <taxon>Carbonactinosporaceae</taxon>
        <taxon>Carbonactinospora</taxon>
    </lineage>
</organism>
<sequence length="293" mass="32088">MKRRFVRSVHRRRGSARVRFRETASPGVSRDPVDRDELRKHLLEHRIAGDVATPRENNLRNYRLLADREPRYLFGLEPEGRWSFADVLALMAEKVGVSPDPKYTHGPDTIDVERTLERLDAFADRVRQAARNRERVVLATGHPAGLLGMYLEIARALAGAGCELLTPAAGWSYQAKTLGGEEPREIRYVGGVAMLSDRAGLVHTHSARPIRAMLADLVDSNLPLPDLVIGDHGWAGGAGQAGIDAIGFADCNDPALFVGEAEGRVRVAVPLDDNVAPHLYAPLTAYVLKQAGL</sequence>
<comment type="caution">
    <text evidence="1">The sequence shown here is derived from an EMBL/GenBank/DDBJ whole genome shotgun (WGS) entry which is preliminary data.</text>
</comment>
<evidence type="ECO:0000313" key="1">
    <source>
        <dbReference type="EMBL" id="KWW98934.1"/>
    </source>
</evidence>
<dbReference type="STRING" id="1469144.LI90_564"/>
<evidence type="ECO:0008006" key="3">
    <source>
        <dbReference type="Google" id="ProtNLM"/>
    </source>
</evidence>
<dbReference type="Proteomes" id="UP000070188">
    <property type="component" value="Unassembled WGS sequence"/>
</dbReference>
<evidence type="ECO:0000313" key="2">
    <source>
        <dbReference type="Proteomes" id="UP000070188"/>
    </source>
</evidence>
<proteinExistence type="predicted"/>
<dbReference type="PATRIC" id="fig|1469144.10.peg.662"/>
<name>A0A132MM47_9ACTN</name>
<accession>A0A132MM47</accession>
<protein>
    <recommendedName>
        <fullName evidence="3">Phosphatase</fullName>
    </recommendedName>
</protein>
<dbReference type="Pfam" id="PF15698">
    <property type="entry name" value="Phosphatase"/>
    <property type="match status" value="1"/>
</dbReference>
<gene>
    <name evidence="1" type="ORF">LI90_564</name>
</gene>
<keyword evidence="2" id="KW-1185">Reference proteome</keyword>
<dbReference type="InterPro" id="IPR031423">
    <property type="entry name" value="Phosphatase_SCO2771"/>
</dbReference>
<reference evidence="2" key="1">
    <citation type="submission" date="2015-04" db="EMBL/GenBank/DDBJ databases">
        <title>Physiological reanalysis, assessment of diazotrophy, and genome sequences of multiple isolates of Streptomyces thermoautotrophicus.</title>
        <authorList>
            <person name="MacKellar D.C."/>
            <person name="Lieber L."/>
            <person name="Norman J."/>
            <person name="Bolger A."/>
            <person name="Tobin C."/>
            <person name="Murray J.W."/>
            <person name="Chang R."/>
            <person name="Ford T."/>
            <person name="Nguyen P.Q."/>
            <person name="Woodward J."/>
            <person name="Permingeat H."/>
            <person name="Joshi N.S."/>
            <person name="Silver P.A."/>
            <person name="Usadel B."/>
            <person name="Rutherford A.W."/>
            <person name="Friesen M."/>
            <person name="Prell J."/>
        </authorList>
    </citation>
    <scope>NUCLEOTIDE SEQUENCE [LARGE SCALE GENOMIC DNA]</scope>
    <source>
        <strain evidence="2">H1</strain>
    </source>
</reference>
<dbReference type="EMBL" id="LAXD01000001">
    <property type="protein sequence ID" value="KWW98934.1"/>
    <property type="molecule type" value="Genomic_DNA"/>
</dbReference>